<reference evidence="1 2" key="2">
    <citation type="journal article" date="2017" name="Int. J. Syst. Evol. Microbiol.">
        <title>Mycobacterium stephanolepidis sp. nov., a rapidly growing species related to Mycobacterium chelonae, isolated from marine teleost fish, Stephanolepis cirrhifer.</title>
        <authorList>
            <person name="Fukano H."/>
            <person name="Wada S."/>
            <person name="Kurata O."/>
            <person name="Katayama K."/>
            <person name="Fujiwara N."/>
            <person name="Hoshino Y."/>
        </authorList>
    </citation>
    <scope>NUCLEOTIDE SEQUENCE [LARGE SCALE GENOMIC DNA]</scope>
    <source>
        <strain evidence="1 2">NJB0901</strain>
    </source>
</reference>
<organism evidence="1 2">
    <name type="scientific">[Mycobacterium] stephanolepidis</name>
    <dbReference type="NCBI Taxonomy" id="1520670"/>
    <lineage>
        <taxon>Bacteria</taxon>
        <taxon>Bacillati</taxon>
        <taxon>Actinomycetota</taxon>
        <taxon>Actinomycetes</taxon>
        <taxon>Mycobacteriales</taxon>
        <taxon>Mycobacteriaceae</taxon>
        <taxon>Mycobacteroides</taxon>
    </lineage>
</organism>
<accession>A0A1Z4EUH5</accession>
<protein>
    <submittedName>
        <fullName evidence="1">Uncharacterized protein</fullName>
    </submittedName>
</protein>
<name>A0A1Z4EUH5_9MYCO</name>
<evidence type="ECO:0000313" key="1">
    <source>
        <dbReference type="EMBL" id="BAX96583.1"/>
    </source>
</evidence>
<sequence length="135" mass="14204">MAVHASKVVPWAGLLVLVVVVDDVLADEENELDEETEPGVGVPWIPPCAHPETTAAEAATTAIHVIFICSSIPNASAGGGWRVDAPPFTVDGVTPELFERLGVPVFGAVVLVLCNLGPLSPRLHSFDVRVDDSDD</sequence>
<keyword evidence="2" id="KW-1185">Reference proteome</keyword>
<evidence type="ECO:0000313" key="2">
    <source>
        <dbReference type="Proteomes" id="UP000217954"/>
    </source>
</evidence>
<dbReference type="Proteomes" id="UP000217954">
    <property type="component" value="Chromosome"/>
</dbReference>
<dbReference type="KEGG" id="mste:MSTE_01254"/>
<reference evidence="2" key="1">
    <citation type="journal article" date="2017" name="Genome Announc.">
        <title>Complete Genome Sequence of Mycobacterium stephanolepidis.</title>
        <authorList>
            <person name="Fukano H."/>
            <person name="Yoshida M."/>
            <person name="Katayama Y."/>
            <person name="Omatsu T."/>
            <person name="Mizutani T."/>
            <person name="Kurata O."/>
            <person name="Wada S."/>
            <person name="Hoshino Y."/>
        </authorList>
    </citation>
    <scope>NUCLEOTIDE SEQUENCE [LARGE SCALE GENOMIC DNA]</scope>
    <source>
        <strain evidence="2">NJB0901</strain>
    </source>
</reference>
<dbReference type="EMBL" id="AP018165">
    <property type="protein sequence ID" value="BAX96583.1"/>
    <property type="molecule type" value="Genomic_DNA"/>
</dbReference>
<proteinExistence type="predicted"/>
<dbReference type="AlphaFoldDB" id="A0A1Z4EUH5"/>
<gene>
    <name evidence="1" type="ORF">MSTE_01254</name>
</gene>